<comment type="caution">
    <text evidence="2">The sequence shown here is derived from an EMBL/GenBank/DDBJ whole genome shotgun (WGS) entry which is preliminary data.</text>
</comment>
<dbReference type="Proteomes" id="UP000886602">
    <property type="component" value="Unassembled WGS sequence"/>
</dbReference>
<dbReference type="PANTHER" id="PTHR30595:SF6">
    <property type="entry name" value="SCHLAFEN ALBA-2 DOMAIN-CONTAINING PROTEIN"/>
    <property type="match status" value="1"/>
</dbReference>
<name>A0A9D7FA34_9RHOO</name>
<protein>
    <submittedName>
        <fullName evidence="2">DNA binding domain-containing protein</fullName>
    </submittedName>
</protein>
<evidence type="ECO:0000313" key="3">
    <source>
        <dbReference type="Proteomes" id="UP000886602"/>
    </source>
</evidence>
<dbReference type="EMBL" id="JADJNC010000003">
    <property type="protein sequence ID" value="MBK7421887.1"/>
    <property type="molecule type" value="Genomic_DNA"/>
</dbReference>
<feature type="domain" description="Schlafen AlbA-2" evidence="1">
    <location>
        <begin position="23"/>
        <end position="144"/>
    </location>
</feature>
<dbReference type="AlphaFoldDB" id="A0A9D7FA34"/>
<organism evidence="2 3">
    <name type="scientific">Candidatus Propionivibrio dominans</name>
    <dbReference type="NCBI Taxonomy" id="2954373"/>
    <lineage>
        <taxon>Bacteria</taxon>
        <taxon>Pseudomonadati</taxon>
        <taxon>Pseudomonadota</taxon>
        <taxon>Betaproteobacteria</taxon>
        <taxon>Rhodocyclales</taxon>
        <taxon>Rhodocyclaceae</taxon>
        <taxon>Propionivibrio</taxon>
    </lineage>
</organism>
<gene>
    <name evidence="2" type="ORF">IPJ48_01625</name>
</gene>
<evidence type="ECO:0000313" key="2">
    <source>
        <dbReference type="EMBL" id="MBK7421887.1"/>
    </source>
</evidence>
<dbReference type="Pfam" id="PF04326">
    <property type="entry name" value="SLFN_AlbA_2"/>
    <property type="match status" value="1"/>
</dbReference>
<sequence length="577" mass="63651">MPDKNQIVELLARLEHCTADALEGQDLDFKEWSIRSRKDAIDLMIEMAVCLANGGGGTVVFGVRDKVVGRAQAIVGVPPELDINQLTRAVYDETDPKLTPEFEALAVPEGSGRLLLMHVRGPLKPYTDSAGRGKIRFGKDCMPLTGSRRASLLVETGQADQTAVTVDGPITEQLSAAALEILRDIARQENAPADLLQQPDLDLLGSLGVLADGRLTRAGLFLAGNERALRQHLPNYAWTHLRMLSDTDYRDRADGYHALPQALTRLEERINADNPITTVELGLYHFEYRSYPARALREALMNALCHADFTLASPILVKQFPERLTITNPGGLIGGITPANILNHAPVARNPLLVAALARLRLVNRSNLGVNRMFEAMLIEGKSPPSIEDIGSAVRTQFVRQDVQPAFRAFIADEGHHGRLLSVTQLLVLTHLLAHREADTATLAALAQREESVLLTVLDDMARQSGYLERGGSGRGTWWRLAPHLHRQLAGPGHPERDGRLDWEAAKTRVLSVLMERAKRREPGLTNSDLRQITGLSRRHALRLMHQLQQENPAIQPPGRGRFAAWHWQSTGNGQAQ</sequence>
<dbReference type="Gene3D" id="3.30.950.30">
    <property type="entry name" value="Schlafen, AAA domain"/>
    <property type="match status" value="1"/>
</dbReference>
<dbReference type="InterPro" id="IPR038475">
    <property type="entry name" value="RecG_C_sf"/>
</dbReference>
<evidence type="ECO:0000259" key="1">
    <source>
        <dbReference type="Pfam" id="PF04326"/>
    </source>
</evidence>
<accession>A0A9D7FA34</accession>
<dbReference type="Pfam" id="PF13749">
    <property type="entry name" value="HATPase_c_4"/>
    <property type="match status" value="1"/>
</dbReference>
<reference evidence="2" key="1">
    <citation type="submission" date="2020-10" db="EMBL/GenBank/DDBJ databases">
        <title>Connecting structure to function with the recovery of over 1000 high-quality activated sludge metagenome-assembled genomes encoding full-length rRNA genes using long-read sequencing.</title>
        <authorList>
            <person name="Singleton C.M."/>
            <person name="Petriglieri F."/>
            <person name="Kristensen J.M."/>
            <person name="Kirkegaard R.H."/>
            <person name="Michaelsen T.Y."/>
            <person name="Andersen M.H."/>
            <person name="Karst S.M."/>
            <person name="Dueholm M.S."/>
            <person name="Nielsen P.H."/>
            <person name="Albertsen M."/>
        </authorList>
    </citation>
    <scope>NUCLEOTIDE SEQUENCE</scope>
    <source>
        <strain evidence="2">EsbW_18-Q3-R4-48_MAXAC.044</strain>
    </source>
</reference>
<dbReference type="InterPro" id="IPR038461">
    <property type="entry name" value="Schlafen_AlbA_2_dom_sf"/>
</dbReference>
<dbReference type="PANTHER" id="PTHR30595">
    <property type="entry name" value="GLPR-RELATED TRANSCRIPTIONAL REPRESSOR"/>
    <property type="match status" value="1"/>
</dbReference>
<proteinExistence type="predicted"/>
<dbReference type="Gene3D" id="6.10.10.130">
    <property type="match status" value="1"/>
</dbReference>
<dbReference type="InterPro" id="IPR007421">
    <property type="entry name" value="Schlafen_AlbA_2_dom"/>
</dbReference>
<dbReference type="Gene3D" id="3.30.565.60">
    <property type="match status" value="1"/>
</dbReference>